<comment type="caution">
    <text evidence="3">The sequence shown here is derived from an EMBL/GenBank/DDBJ whole genome shotgun (WGS) entry which is preliminary data.</text>
</comment>
<proteinExistence type="predicted"/>
<dbReference type="Gene3D" id="1.10.443.10">
    <property type="entry name" value="Intergrase catalytic core"/>
    <property type="match status" value="1"/>
</dbReference>
<organism evidence="3 4">
    <name type="scientific">Streptococcus gallolyticus</name>
    <dbReference type="NCBI Taxonomy" id="315405"/>
    <lineage>
        <taxon>Bacteria</taxon>
        <taxon>Bacillati</taxon>
        <taxon>Bacillota</taxon>
        <taxon>Bacilli</taxon>
        <taxon>Lactobacillales</taxon>
        <taxon>Streptococcaceae</taxon>
        <taxon>Streptococcus</taxon>
    </lineage>
</organism>
<dbReference type="GO" id="GO:0003677">
    <property type="term" value="F:DNA binding"/>
    <property type="evidence" value="ECO:0007669"/>
    <property type="project" value="InterPro"/>
</dbReference>
<dbReference type="Proteomes" id="UP000253215">
    <property type="component" value="Unassembled WGS sequence"/>
</dbReference>
<dbReference type="SUPFAM" id="SSF56349">
    <property type="entry name" value="DNA breaking-rejoining enzymes"/>
    <property type="match status" value="1"/>
</dbReference>
<dbReference type="GO" id="GO:0015074">
    <property type="term" value="P:DNA integration"/>
    <property type="evidence" value="ECO:0007669"/>
    <property type="project" value="InterPro"/>
</dbReference>
<feature type="domain" description="Tyr recombinase" evidence="2">
    <location>
        <begin position="1"/>
        <end position="40"/>
    </location>
</feature>
<gene>
    <name evidence="3" type="ORF">CAC02_00965</name>
</gene>
<protein>
    <recommendedName>
        <fullName evidence="2">Tyr recombinase domain-containing protein</fullName>
    </recommendedName>
</protein>
<dbReference type="GO" id="GO:0006310">
    <property type="term" value="P:DNA recombination"/>
    <property type="evidence" value="ECO:0007669"/>
    <property type="project" value="UniProtKB-KW"/>
</dbReference>
<dbReference type="InterPro" id="IPR011010">
    <property type="entry name" value="DNA_brk_join_enz"/>
</dbReference>
<dbReference type="InterPro" id="IPR002104">
    <property type="entry name" value="Integrase_catalytic"/>
</dbReference>
<accession>A0A368UFR9</accession>
<keyword evidence="1" id="KW-0233">DNA recombination</keyword>
<evidence type="ECO:0000259" key="2">
    <source>
        <dbReference type="PROSITE" id="PS51898"/>
    </source>
</evidence>
<dbReference type="PROSITE" id="PS51898">
    <property type="entry name" value="TYR_RECOMBINASE"/>
    <property type="match status" value="1"/>
</dbReference>
<sequence>MLELGMNALEIQQRLGHADIQTTLGTYSHLHPTAMKNVANRLSGQIKLPVVVRTK</sequence>
<name>A0A368UFR9_9STRE</name>
<evidence type="ECO:0000313" key="4">
    <source>
        <dbReference type="Proteomes" id="UP000253215"/>
    </source>
</evidence>
<dbReference type="AlphaFoldDB" id="A0A368UFR9"/>
<dbReference type="EMBL" id="NETH01000003">
    <property type="protein sequence ID" value="RCW17825.1"/>
    <property type="molecule type" value="Genomic_DNA"/>
</dbReference>
<evidence type="ECO:0000256" key="1">
    <source>
        <dbReference type="ARBA" id="ARBA00023172"/>
    </source>
</evidence>
<dbReference type="InterPro" id="IPR013762">
    <property type="entry name" value="Integrase-like_cat_sf"/>
</dbReference>
<evidence type="ECO:0000313" key="3">
    <source>
        <dbReference type="EMBL" id="RCW17825.1"/>
    </source>
</evidence>
<reference evidence="3 4" key="1">
    <citation type="journal article" date="2018" name="Sci. Rep.">
        <title>Network-guided genomic and metagenomic analysis of the faecal microbiota of the critically endangered kakapo.</title>
        <authorList>
            <person name="Waite D.W."/>
            <person name="Dsouza M."/>
            <person name="Sekiguchi Y."/>
            <person name="Hugenholtz P."/>
            <person name="Taylor M.W."/>
        </authorList>
    </citation>
    <scope>NUCLEOTIDE SEQUENCE [LARGE SCALE GENOMIC DNA]</scope>
    <source>
        <strain evidence="3 4">BI02</strain>
    </source>
</reference>